<dbReference type="Proteomes" id="UP000002675">
    <property type="component" value="Chromosome I"/>
</dbReference>
<dbReference type="HOGENOM" id="CLU_3259751_0_0_6"/>
<name>Q7MNY6_VIBVY</name>
<gene>
    <name evidence="1" type="ordered locus">VV0579</name>
</gene>
<dbReference type="AlphaFoldDB" id="Q7MNY6"/>
<protein>
    <submittedName>
        <fullName evidence="1">Uncharacterized protein</fullName>
    </submittedName>
</protein>
<dbReference type="KEGG" id="vvy:VV0579"/>
<accession>Q7MNY6</accession>
<proteinExistence type="predicted"/>
<organism evidence="1 2">
    <name type="scientific">Vibrio vulnificus (strain YJ016)</name>
    <dbReference type="NCBI Taxonomy" id="196600"/>
    <lineage>
        <taxon>Bacteria</taxon>
        <taxon>Pseudomonadati</taxon>
        <taxon>Pseudomonadota</taxon>
        <taxon>Gammaproteobacteria</taxon>
        <taxon>Vibrionales</taxon>
        <taxon>Vibrionaceae</taxon>
        <taxon>Vibrio</taxon>
    </lineage>
</organism>
<dbReference type="EMBL" id="BA000037">
    <property type="protein sequence ID" value="BAC93343.1"/>
    <property type="molecule type" value="Genomic_DNA"/>
</dbReference>
<evidence type="ECO:0000313" key="2">
    <source>
        <dbReference type="Proteomes" id="UP000002675"/>
    </source>
</evidence>
<sequence>MAFLTRKVFKQSAQRQHLLDTTIKELVEKQQWKSWLLSPGKG</sequence>
<evidence type="ECO:0000313" key="1">
    <source>
        <dbReference type="EMBL" id="BAC93343.1"/>
    </source>
</evidence>
<reference evidence="1 2" key="1">
    <citation type="journal article" date="2003" name="Genome Res.">
        <title>Comparative genome analysis of Vibrio vulnificus, a marine pathogen.</title>
        <authorList>
            <person name="Chen C.Y."/>
            <person name="Wu K.M."/>
            <person name="Chang Y.C."/>
            <person name="Chang C.H."/>
            <person name="Tsai H.C."/>
            <person name="Liao T.L."/>
            <person name="Liu Y.M."/>
            <person name="Chen H.J."/>
            <person name="Shen A.B."/>
            <person name="Li J.C."/>
            <person name="Su T.L."/>
            <person name="Shao C.P."/>
            <person name="Lee C.T."/>
            <person name="Hor L.I."/>
            <person name="Tsai S.F."/>
        </authorList>
    </citation>
    <scope>NUCLEOTIDE SEQUENCE [LARGE SCALE GENOMIC DNA]</scope>
    <source>
        <strain evidence="1 2">YJ016</strain>
    </source>
</reference>